<feature type="region of interest" description="Disordered" evidence="1">
    <location>
        <begin position="58"/>
        <end position="94"/>
    </location>
</feature>
<dbReference type="Gene3D" id="1.20.1280.50">
    <property type="match status" value="1"/>
</dbReference>
<feature type="compositionally biased region" description="Basic residues" evidence="1">
    <location>
        <begin position="59"/>
        <end position="69"/>
    </location>
</feature>
<dbReference type="InterPro" id="IPR001810">
    <property type="entry name" value="F-box_dom"/>
</dbReference>
<accession>A0A4U6VV72</accession>
<dbReference type="PROSITE" id="PS50181">
    <property type="entry name" value="FBOX"/>
    <property type="match status" value="1"/>
</dbReference>
<reference evidence="3" key="1">
    <citation type="submission" date="2019-03" db="EMBL/GenBank/DDBJ databases">
        <title>WGS assembly of Setaria viridis.</title>
        <authorList>
            <person name="Huang P."/>
            <person name="Jenkins J."/>
            <person name="Grimwood J."/>
            <person name="Barry K."/>
            <person name="Healey A."/>
            <person name="Mamidi S."/>
            <person name="Sreedasyam A."/>
            <person name="Shu S."/>
            <person name="Feldman M."/>
            <person name="Wu J."/>
            <person name="Yu Y."/>
            <person name="Chen C."/>
            <person name="Johnson J."/>
            <person name="Rokhsar D."/>
            <person name="Baxter I."/>
            <person name="Schmutz J."/>
            <person name="Brutnell T."/>
            <person name="Kellogg E."/>
        </authorList>
    </citation>
    <scope>NUCLEOTIDE SEQUENCE [LARGE SCALE GENOMIC DNA]</scope>
</reference>
<dbReference type="EMBL" id="CM016553">
    <property type="protein sequence ID" value="TKW32683.1"/>
    <property type="molecule type" value="Genomic_DNA"/>
</dbReference>
<evidence type="ECO:0000259" key="2">
    <source>
        <dbReference type="PROSITE" id="PS50181"/>
    </source>
</evidence>
<dbReference type="Proteomes" id="UP000298652">
    <property type="component" value="Chromosome 2"/>
</dbReference>
<protein>
    <recommendedName>
        <fullName evidence="2">F-box domain-containing protein</fullName>
    </recommendedName>
</protein>
<dbReference type="PANTHER" id="PTHR33207">
    <property type="entry name" value="F-BOX DOMAIN CONTAINING PROTEIN-RELATED"/>
    <property type="match status" value="1"/>
</dbReference>
<name>A0A4U6VV72_SETVI</name>
<sequence>MLEEAGRAHLGWGSRAPPSPKKEGRGSHNFSIPSLCFLITHKQRSARVCWVPSCVSMGKGRRRHNHKTKAPQPQDQGQEQTERDEPPAGPTSVHGLPDELLVRVLLHLGTSLHLVHAAATCRRWRRAVADAGFLARFRSLHGVPSVAGHYYVTETLHPNSRDPWRRQVPEKMTATFVPVSPAVVDASHFSLDFLYVPPVDGNRPRYSYRSARRVRHSRSREIIDSRGSLLLLTNGISEGRYWSPDFIVCEPLTRRCQGIARPSILSRLHFLGGFLLDGSGSGGCRDAMSNFRVLSVLYKQEGSFGTPRACVFSPGSDGGWHFCWHPIMNDDDDDDDNDDDIELPTIDKIHLAGRAAGRIYWGIETGTVLVLDESTLMFSVLTLPEQMRWPYRRTSFRVVGGVDGDMVRIVRLDGQDLVVYGQILGSGQWVVEKSVRLRDTAAGLPGWRDSFSVQPARIVAAGDTFVVLTRTEKTWLFSVDLETMEAERRHERNRHAGPAYPCSLPWPPVLQAGLSQGDIVVRKRSQRRNG</sequence>
<dbReference type="InterPro" id="IPR056594">
    <property type="entry name" value="AT5G49610-like_b-prop"/>
</dbReference>
<dbReference type="Pfam" id="PF12937">
    <property type="entry name" value="F-box-like"/>
    <property type="match status" value="1"/>
</dbReference>
<dbReference type="SUPFAM" id="SSF81383">
    <property type="entry name" value="F-box domain"/>
    <property type="match status" value="1"/>
</dbReference>
<evidence type="ECO:0000313" key="3">
    <source>
        <dbReference type="EMBL" id="TKW32683.1"/>
    </source>
</evidence>
<feature type="region of interest" description="Disordered" evidence="1">
    <location>
        <begin position="1"/>
        <end position="27"/>
    </location>
</feature>
<keyword evidence="4" id="KW-1185">Reference proteome</keyword>
<dbReference type="Gramene" id="TKW32683">
    <property type="protein sequence ID" value="TKW32683"/>
    <property type="gene ID" value="SEVIR_2G183600v2"/>
</dbReference>
<gene>
    <name evidence="3" type="ORF">SEVIR_2G183600v2</name>
</gene>
<dbReference type="SMART" id="SM00256">
    <property type="entry name" value="FBOX"/>
    <property type="match status" value="1"/>
</dbReference>
<feature type="domain" description="F-box" evidence="2">
    <location>
        <begin position="90"/>
        <end position="140"/>
    </location>
</feature>
<proteinExistence type="predicted"/>
<dbReference type="AlphaFoldDB" id="A0A4U6VV72"/>
<dbReference type="InterPro" id="IPR036047">
    <property type="entry name" value="F-box-like_dom_sf"/>
</dbReference>
<organism evidence="3 4">
    <name type="scientific">Setaria viridis</name>
    <name type="common">Green bristlegrass</name>
    <name type="synonym">Setaria italica subsp. viridis</name>
    <dbReference type="NCBI Taxonomy" id="4556"/>
    <lineage>
        <taxon>Eukaryota</taxon>
        <taxon>Viridiplantae</taxon>
        <taxon>Streptophyta</taxon>
        <taxon>Embryophyta</taxon>
        <taxon>Tracheophyta</taxon>
        <taxon>Spermatophyta</taxon>
        <taxon>Magnoliopsida</taxon>
        <taxon>Liliopsida</taxon>
        <taxon>Poales</taxon>
        <taxon>Poaceae</taxon>
        <taxon>PACMAD clade</taxon>
        <taxon>Panicoideae</taxon>
        <taxon>Panicodae</taxon>
        <taxon>Paniceae</taxon>
        <taxon>Cenchrinae</taxon>
        <taxon>Setaria</taxon>
    </lineage>
</organism>
<dbReference type="OMA" id="HERNRHA"/>
<evidence type="ECO:0000256" key="1">
    <source>
        <dbReference type="SAM" id="MobiDB-lite"/>
    </source>
</evidence>
<evidence type="ECO:0000313" key="4">
    <source>
        <dbReference type="Proteomes" id="UP000298652"/>
    </source>
</evidence>
<dbReference type="CDD" id="cd09917">
    <property type="entry name" value="F-box_SF"/>
    <property type="match status" value="1"/>
</dbReference>
<dbReference type="Pfam" id="PF23635">
    <property type="entry name" value="Beta-prop_AT5G49610-like"/>
    <property type="match status" value="1"/>
</dbReference>